<organism evidence="11 12">
    <name type="scientific">Apiospora aurea</name>
    <dbReference type="NCBI Taxonomy" id="335848"/>
    <lineage>
        <taxon>Eukaryota</taxon>
        <taxon>Fungi</taxon>
        <taxon>Dikarya</taxon>
        <taxon>Ascomycota</taxon>
        <taxon>Pezizomycotina</taxon>
        <taxon>Sordariomycetes</taxon>
        <taxon>Xylariomycetidae</taxon>
        <taxon>Amphisphaeriales</taxon>
        <taxon>Apiosporaceae</taxon>
        <taxon>Apiospora</taxon>
    </lineage>
</organism>
<keyword evidence="6" id="KW-0779">Telomere</keyword>
<evidence type="ECO:0000256" key="2">
    <source>
        <dbReference type="ARBA" id="ARBA00004574"/>
    </source>
</evidence>
<dbReference type="RefSeq" id="XP_066706093.1">
    <property type="nucleotide sequence ID" value="XM_066837200.1"/>
</dbReference>
<feature type="domain" description="Telomeric single stranded DNA binding POT1/Cdc13" evidence="10">
    <location>
        <begin position="24"/>
        <end position="171"/>
    </location>
</feature>
<comment type="caution">
    <text evidence="11">The sequence shown here is derived from an EMBL/GenBank/DDBJ whole genome shotgun (WGS) entry which is preliminary data.</text>
</comment>
<reference evidence="11 12" key="1">
    <citation type="submission" date="2023-01" db="EMBL/GenBank/DDBJ databases">
        <title>Analysis of 21 Apiospora genomes using comparative genomics revels a genus with tremendous synthesis potential of carbohydrate active enzymes and secondary metabolites.</title>
        <authorList>
            <person name="Sorensen T."/>
        </authorList>
    </citation>
    <scope>NUCLEOTIDE SEQUENCE [LARGE SCALE GENOMIC DNA]</scope>
    <source>
        <strain evidence="11 12">CBS 24483</strain>
    </source>
</reference>
<evidence type="ECO:0000256" key="3">
    <source>
        <dbReference type="ARBA" id="ARBA00008442"/>
    </source>
</evidence>
<feature type="region of interest" description="Disordered" evidence="9">
    <location>
        <begin position="365"/>
        <end position="410"/>
    </location>
</feature>
<dbReference type="InterPro" id="IPR032042">
    <property type="entry name" value="POT1PC"/>
</dbReference>
<sequence length="655" mass="74140">MAGRESTSPASRSVLANRPLPPTFISIQDALNGDFAAKGSLVNIIGVVRNIRPPVPTRNADWKCTMTMVDKSTEDENTGINFSVFRPEKELPSPGYLDVVLIMSVKVQNYRSEISLLSNFKTQVLVYSASAIPMPPKPANDALKSRTGPKAKQPGDEEQEYVSWLYHAVNKDTLPGANEFEEQANRSLNIREKFSLLKDVGDGGFYDLVVQVIKDPHDLLDKVSMWVTDYTENKYFFNHSWDTSNADAGRDGDPYGYTSAFQNPTTRGWPGPFGKRCLQLTCWEPHAGHLRSQVRAGKWIRLRNLQIKYGRNGGNLEGFLREDKAHPSRLGFEVLESSNSPEGTDPQVKEVIKRKREYSRKFEQQKATLAGSKDLKPVGAKRKGRGEAVTLNSKQRRKLQRAQNDQKVEKQQAQKAELLGLNKQVACESEDQPVSQLDRILDGVSWKRTGINGEEHVALPFTNVKFRANVRVVDFRPRRLEDFAAGRKVTEFAAPKSWEWRFALELEDASPKAKGEKPERIWALVDNYEAQQLTNMDAVNLHEDPDQLSQLREQLFKLWGNLEECKRPEYDAHLESIQRANALEPPPDSSDNEGVQDGPNQLNGRRLTTKVSNKPFTCCLQQYGLEIPESDPMKCDAGEGKRYQRFFKLFGTRVR</sequence>
<dbReference type="SMART" id="SM00976">
    <property type="entry name" value="Telo_bind"/>
    <property type="match status" value="1"/>
</dbReference>
<keyword evidence="12" id="KW-1185">Reference proteome</keyword>
<evidence type="ECO:0000259" key="10">
    <source>
        <dbReference type="SMART" id="SM00976"/>
    </source>
</evidence>
<dbReference type="InterPro" id="IPR028389">
    <property type="entry name" value="POT1"/>
</dbReference>
<evidence type="ECO:0000256" key="7">
    <source>
        <dbReference type="ARBA" id="ARBA00023125"/>
    </source>
</evidence>
<evidence type="ECO:0000256" key="5">
    <source>
        <dbReference type="ARBA" id="ARBA00022454"/>
    </source>
</evidence>
<evidence type="ECO:0000256" key="9">
    <source>
        <dbReference type="SAM" id="MobiDB-lite"/>
    </source>
</evidence>
<protein>
    <recommendedName>
        <fullName evidence="4">Protection of telomeres protein 1</fullName>
    </recommendedName>
</protein>
<evidence type="ECO:0000256" key="8">
    <source>
        <dbReference type="ARBA" id="ARBA00023242"/>
    </source>
</evidence>
<dbReference type="GeneID" id="92070262"/>
<dbReference type="SUPFAM" id="SSF50249">
    <property type="entry name" value="Nucleic acid-binding proteins"/>
    <property type="match status" value="2"/>
</dbReference>
<feature type="region of interest" description="Disordered" evidence="9">
    <location>
        <begin position="137"/>
        <end position="157"/>
    </location>
</feature>
<evidence type="ECO:0000256" key="1">
    <source>
        <dbReference type="ARBA" id="ARBA00004123"/>
    </source>
</evidence>
<keyword evidence="8" id="KW-0539">Nucleus</keyword>
<keyword evidence="7" id="KW-0238">DNA-binding</keyword>
<comment type="subcellular location">
    <subcellularLocation>
        <location evidence="2">Chromosome</location>
        <location evidence="2">Telomere</location>
    </subcellularLocation>
    <subcellularLocation>
        <location evidence="1">Nucleus</location>
    </subcellularLocation>
</comment>
<proteinExistence type="inferred from homology"/>
<comment type="similarity">
    <text evidence="3">Belongs to the telombin family.</text>
</comment>
<name>A0ABR1QVI1_9PEZI</name>
<dbReference type="Proteomes" id="UP001391051">
    <property type="component" value="Unassembled WGS sequence"/>
</dbReference>
<dbReference type="InterPro" id="IPR011564">
    <property type="entry name" value="Telomer_end-bd_POT1/Cdc13"/>
</dbReference>
<accession>A0ABR1QVI1</accession>
<evidence type="ECO:0000313" key="11">
    <source>
        <dbReference type="EMBL" id="KAK7966701.1"/>
    </source>
</evidence>
<feature type="region of interest" description="Disordered" evidence="9">
    <location>
        <begin position="582"/>
        <end position="607"/>
    </location>
</feature>
<dbReference type="InterPro" id="IPR012340">
    <property type="entry name" value="NA-bd_OB-fold"/>
</dbReference>
<gene>
    <name evidence="11" type="ORF">PG986_000978</name>
</gene>
<dbReference type="Pfam" id="PF16686">
    <property type="entry name" value="POT1PC"/>
    <property type="match status" value="1"/>
</dbReference>
<keyword evidence="5" id="KW-0158">Chromosome</keyword>
<evidence type="ECO:0000256" key="6">
    <source>
        <dbReference type="ARBA" id="ARBA00022895"/>
    </source>
</evidence>
<dbReference type="PANTHER" id="PTHR14513:SF0">
    <property type="entry name" value="PROTECTION OF TELOMERES PROTEIN 1"/>
    <property type="match status" value="1"/>
</dbReference>
<dbReference type="Gene3D" id="2.40.50.140">
    <property type="entry name" value="Nucleic acid-binding proteins"/>
    <property type="match status" value="2"/>
</dbReference>
<dbReference type="Pfam" id="PF02765">
    <property type="entry name" value="POT1"/>
    <property type="match status" value="1"/>
</dbReference>
<evidence type="ECO:0000313" key="12">
    <source>
        <dbReference type="Proteomes" id="UP001391051"/>
    </source>
</evidence>
<dbReference type="EMBL" id="JAQQWE010000001">
    <property type="protein sequence ID" value="KAK7966701.1"/>
    <property type="molecule type" value="Genomic_DNA"/>
</dbReference>
<evidence type="ECO:0000256" key="4">
    <source>
        <dbReference type="ARBA" id="ARBA00015253"/>
    </source>
</evidence>
<dbReference type="PANTHER" id="PTHR14513">
    <property type="entry name" value="PROTECTION OF TELOMERES 1"/>
    <property type="match status" value="1"/>
</dbReference>